<dbReference type="RefSeq" id="XP_013411924.1">
    <property type="nucleotide sequence ID" value="XM_013556470.1"/>
</dbReference>
<feature type="transmembrane region" description="Helical" evidence="7">
    <location>
        <begin position="477"/>
        <end position="497"/>
    </location>
</feature>
<dbReference type="InterPro" id="IPR036259">
    <property type="entry name" value="MFS_trans_sf"/>
</dbReference>
<dbReference type="Gene3D" id="1.20.1250.20">
    <property type="entry name" value="MFS general substrate transporter like domains"/>
    <property type="match status" value="2"/>
</dbReference>
<dbReference type="SUPFAM" id="SSF103473">
    <property type="entry name" value="MFS general substrate transporter"/>
    <property type="match status" value="2"/>
</dbReference>
<feature type="transmembrane region" description="Helical" evidence="7">
    <location>
        <begin position="380"/>
        <end position="402"/>
    </location>
</feature>
<feature type="compositionally biased region" description="Polar residues" evidence="6">
    <location>
        <begin position="43"/>
        <end position="65"/>
    </location>
</feature>
<proteinExistence type="inferred from homology"/>
<evidence type="ECO:0000256" key="3">
    <source>
        <dbReference type="ARBA" id="ARBA00022692"/>
    </source>
</evidence>
<dbReference type="InterPro" id="IPR051951">
    <property type="entry name" value="UNC-93_regulatory"/>
</dbReference>
<dbReference type="Proteomes" id="UP000085678">
    <property type="component" value="Unplaced"/>
</dbReference>
<dbReference type="PANTHER" id="PTHR19444">
    <property type="entry name" value="UNC-93 RELATED"/>
    <property type="match status" value="1"/>
</dbReference>
<feature type="transmembrane region" description="Helical" evidence="7">
    <location>
        <begin position="414"/>
        <end position="433"/>
    </location>
</feature>
<feature type="transmembrane region" description="Helical" evidence="7">
    <location>
        <begin position="349"/>
        <end position="368"/>
    </location>
</feature>
<dbReference type="InterPro" id="IPR010291">
    <property type="entry name" value="Ion_channel_UNC-93"/>
</dbReference>
<dbReference type="OrthoDB" id="10010517at2759"/>
<dbReference type="Pfam" id="PF05978">
    <property type="entry name" value="UNC-93"/>
    <property type="match status" value="1"/>
</dbReference>
<evidence type="ECO:0000256" key="1">
    <source>
        <dbReference type="ARBA" id="ARBA00004141"/>
    </source>
</evidence>
<evidence type="ECO:0000256" key="6">
    <source>
        <dbReference type="SAM" id="MobiDB-lite"/>
    </source>
</evidence>
<evidence type="ECO:0000313" key="9">
    <source>
        <dbReference type="RefSeq" id="XP_013411924.1"/>
    </source>
</evidence>
<keyword evidence="8" id="KW-1185">Reference proteome</keyword>
<dbReference type="KEGG" id="lak:106174780"/>
<evidence type="ECO:0000256" key="7">
    <source>
        <dbReference type="SAM" id="Phobius"/>
    </source>
</evidence>
<comment type="subcellular location">
    <subcellularLocation>
        <location evidence="1">Membrane</location>
        <topology evidence="1">Multi-pass membrane protein</topology>
    </subcellularLocation>
</comment>
<keyword evidence="3 7" id="KW-0812">Transmembrane</keyword>
<gene>
    <name evidence="9" type="primary">LOC106174780</name>
</gene>
<dbReference type="AlphaFoldDB" id="A0A1S3JPM0"/>
<comment type="similarity">
    <text evidence="2">Belongs to the unc-93 family.</text>
</comment>
<reference evidence="9" key="1">
    <citation type="submission" date="2025-08" db="UniProtKB">
        <authorList>
            <consortium name="RefSeq"/>
        </authorList>
    </citation>
    <scope>IDENTIFICATION</scope>
    <source>
        <tissue evidence="9">Gonads</tissue>
    </source>
</reference>
<keyword evidence="4 7" id="KW-1133">Transmembrane helix</keyword>
<accession>A0A1S3JPM0</accession>
<name>A0A1S3JPM0_LINAN</name>
<evidence type="ECO:0000313" key="8">
    <source>
        <dbReference type="Proteomes" id="UP000085678"/>
    </source>
</evidence>
<evidence type="ECO:0000256" key="4">
    <source>
        <dbReference type="ARBA" id="ARBA00022989"/>
    </source>
</evidence>
<evidence type="ECO:0000256" key="5">
    <source>
        <dbReference type="ARBA" id="ARBA00023136"/>
    </source>
</evidence>
<keyword evidence="5 7" id="KW-0472">Membrane</keyword>
<feature type="transmembrane region" description="Helical" evidence="7">
    <location>
        <begin position="89"/>
        <end position="109"/>
    </location>
</feature>
<sequence length="538" mass="59270">MTDGKTKNERKGLGRLIEPLKQGSAFLIKQWKKIQGIVLRKGNGTSTAESDPPTTEPSKCPTSSAVGGETTRHGDSFQEKVIAKRKRPVLNVIVLSIAFVFVYTAFLSLQSLQNTINAEGGVGVVSLSCIHGSTVVSCVLAPWIIQRLSTKWTIITSFSFFLMYITANFYPEHIVMIPASILLGMTFGPLWSSQSTYLTTAALDRALTTGNEEDTVIAQFNGLFWGILQLSQIAGNVISASVLADDHVAHLNKNASHRNAPLCGAQDCSVHNKFKVDFREKDPLFAHVPRKFEYVLLGIFLGCVLMGIVIAAVLLDRQENDDDEEKDKQQEPANQRLLASLRLLKSKELLLLVPLVVYTGMAQGFVYGDFTKSFVNCSLGVHNLGLVMISFGATNAVSCFSLGFLNKYTPRSHIIIAGTFFNVGILIVLLIWIPDHTDIPMFFVVAACLGVCDSIWQTQTNSLFGVIFRSRQTEAFANFRMFQATGLAISFGYSYFLCVETKVFILGTTLVAALAGYVVLEWRQRKFDQGVNFNVVVL</sequence>
<feature type="region of interest" description="Disordered" evidence="6">
    <location>
        <begin position="43"/>
        <end position="72"/>
    </location>
</feature>
<dbReference type="GO" id="GO:0016020">
    <property type="term" value="C:membrane"/>
    <property type="evidence" value="ECO:0007669"/>
    <property type="project" value="UniProtKB-SubCell"/>
</dbReference>
<dbReference type="GeneID" id="106174780"/>
<protein>
    <submittedName>
        <fullName evidence="9">Protein unc-93 homolog A</fullName>
    </submittedName>
</protein>
<feature type="transmembrane region" description="Helical" evidence="7">
    <location>
        <begin position="152"/>
        <end position="170"/>
    </location>
</feature>
<organism evidence="8 9">
    <name type="scientific">Lingula anatina</name>
    <name type="common">Brachiopod</name>
    <name type="synonym">Lingula unguis</name>
    <dbReference type="NCBI Taxonomy" id="7574"/>
    <lineage>
        <taxon>Eukaryota</taxon>
        <taxon>Metazoa</taxon>
        <taxon>Spiralia</taxon>
        <taxon>Lophotrochozoa</taxon>
        <taxon>Brachiopoda</taxon>
        <taxon>Linguliformea</taxon>
        <taxon>Lingulata</taxon>
        <taxon>Lingulida</taxon>
        <taxon>Linguloidea</taxon>
        <taxon>Lingulidae</taxon>
        <taxon>Lingula</taxon>
    </lineage>
</organism>
<feature type="transmembrane region" description="Helical" evidence="7">
    <location>
        <begin position="121"/>
        <end position="145"/>
    </location>
</feature>
<dbReference type="PANTHER" id="PTHR19444:SF13">
    <property type="entry name" value="PROTEIN UNC-93 HOMOLOG A"/>
    <property type="match status" value="1"/>
</dbReference>
<feature type="transmembrane region" description="Helical" evidence="7">
    <location>
        <begin position="503"/>
        <end position="520"/>
    </location>
</feature>
<dbReference type="InParanoid" id="A0A1S3JPM0"/>
<evidence type="ECO:0000256" key="2">
    <source>
        <dbReference type="ARBA" id="ARBA00009172"/>
    </source>
</evidence>
<feature type="transmembrane region" description="Helical" evidence="7">
    <location>
        <begin position="294"/>
        <end position="315"/>
    </location>
</feature>
<feature type="transmembrane region" description="Helical" evidence="7">
    <location>
        <begin position="439"/>
        <end position="456"/>
    </location>
</feature>